<name>A0AAE0FAG6_9CHLO</name>
<reference evidence="1 2" key="1">
    <citation type="journal article" date="2015" name="Genome Biol. Evol.">
        <title>Comparative Genomics of a Bacterivorous Green Alga Reveals Evolutionary Causalities and Consequences of Phago-Mixotrophic Mode of Nutrition.</title>
        <authorList>
            <person name="Burns J.A."/>
            <person name="Paasch A."/>
            <person name="Narechania A."/>
            <person name="Kim E."/>
        </authorList>
    </citation>
    <scope>NUCLEOTIDE SEQUENCE [LARGE SCALE GENOMIC DNA]</scope>
    <source>
        <strain evidence="1 2">PLY_AMNH</strain>
    </source>
</reference>
<accession>A0AAE0FAG6</accession>
<dbReference type="Proteomes" id="UP001190700">
    <property type="component" value="Unassembled WGS sequence"/>
</dbReference>
<organism evidence="1 2">
    <name type="scientific">Cymbomonas tetramitiformis</name>
    <dbReference type="NCBI Taxonomy" id="36881"/>
    <lineage>
        <taxon>Eukaryota</taxon>
        <taxon>Viridiplantae</taxon>
        <taxon>Chlorophyta</taxon>
        <taxon>Pyramimonadophyceae</taxon>
        <taxon>Pyramimonadales</taxon>
        <taxon>Pyramimonadaceae</taxon>
        <taxon>Cymbomonas</taxon>
    </lineage>
</organism>
<sequence length="146" mass="14923">MVQLHAGLDGGAAVHGRPEALKAELAFTEEKGQQRELVAVAREGNGVNKAKLEAQTRNPHEISLAADAERAQMGLAVGLALGIRVLGTPLPGSNIPFGGGAEGAYSTGESTAKEGSMARGGRQCKGTAMGLAWGKDQLASRTSCTV</sequence>
<dbReference type="EMBL" id="LGRX02021962">
    <property type="protein sequence ID" value="KAK3256117.1"/>
    <property type="molecule type" value="Genomic_DNA"/>
</dbReference>
<protein>
    <submittedName>
        <fullName evidence="1">Uncharacterized protein</fullName>
    </submittedName>
</protein>
<gene>
    <name evidence="1" type="ORF">CYMTET_34728</name>
</gene>
<proteinExistence type="predicted"/>
<keyword evidence="2" id="KW-1185">Reference proteome</keyword>
<dbReference type="AlphaFoldDB" id="A0AAE0FAG6"/>
<evidence type="ECO:0000313" key="1">
    <source>
        <dbReference type="EMBL" id="KAK3256117.1"/>
    </source>
</evidence>
<evidence type="ECO:0000313" key="2">
    <source>
        <dbReference type="Proteomes" id="UP001190700"/>
    </source>
</evidence>
<comment type="caution">
    <text evidence="1">The sequence shown here is derived from an EMBL/GenBank/DDBJ whole genome shotgun (WGS) entry which is preliminary data.</text>
</comment>